<evidence type="ECO:0000313" key="1">
    <source>
        <dbReference type="EMBL" id="CAE6522499.1"/>
    </source>
</evidence>
<reference evidence="1" key="1">
    <citation type="submission" date="2021-01" db="EMBL/GenBank/DDBJ databases">
        <authorList>
            <person name="Kaushik A."/>
        </authorList>
    </citation>
    <scope>NUCLEOTIDE SEQUENCE</scope>
    <source>
        <strain evidence="1">AG3-1AP</strain>
    </source>
</reference>
<organism evidence="1 2">
    <name type="scientific">Rhizoctonia solani</name>
    <dbReference type="NCBI Taxonomy" id="456999"/>
    <lineage>
        <taxon>Eukaryota</taxon>
        <taxon>Fungi</taxon>
        <taxon>Dikarya</taxon>
        <taxon>Basidiomycota</taxon>
        <taxon>Agaricomycotina</taxon>
        <taxon>Agaricomycetes</taxon>
        <taxon>Cantharellales</taxon>
        <taxon>Ceratobasidiaceae</taxon>
        <taxon>Rhizoctonia</taxon>
    </lineage>
</organism>
<dbReference type="AlphaFoldDB" id="A0A8H3DGG2"/>
<dbReference type="Proteomes" id="UP000663831">
    <property type="component" value="Unassembled WGS sequence"/>
</dbReference>
<proteinExistence type="predicted"/>
<protein>
    <submittedName>
        <fullName evidence="1">Uncharacterized protein</fullName>
    </submittedName>
</protein>
<dbReference type="EMBL" id="CAJMWV010006537">
    <property type="protein sequence ID" value="CAE6522499.1"/>
    <property type="molecule type" value="Genomic_DNA"/>
</dbReference>
<comment type="caution">
    <text evidence="1">The sequence shown here is derived from an EMBL/GenBank/DDBJ whole genome shotgun (WGS) entry which is preliminary data.</text>
</comment>
<gene>
    <name evidence="1" type="ORF">RDB_LOCUS146862</name>
</gene>
<accession>A0A8H3DGG2</accession>
<name>A0A8H3DGG2_9AGAM</name>
<evidence type="ECO:0000313" key="2">
    <source>
        <dbReference type="Proteomes" id="UP000663831"/>
    </source>
</evidence>
<sequence length="34" mass="4147">MYTAKNRSSAECKVSAFDYRVNESLLDRLRRRFY</sequence>